<protein>
    <submittedName>
        <fullName evidence="1">Uncharacterized protein</fullName>
    </submittedName>
</protein>
<organism evidence="1 2">
    <name type="scientific">Golovinomyces cichoracearum</name>
    <dbReference type="NCBI Taxonomy" id="62708"/>
    <lineage>
        <taxon>Eukaryota</taxon>
        <taxon>Fungi</taxon>
        <taxon>Dikarya</taxon>
        <taxon>Ascomycota</taxon>
        <taxon>Pezizomycotina</taxon>
        <taxon>Leotiomycetes</taxon>
        <taxon>Erysiphales</taxon>
        <taxon>Erysiphaceae</taxon>
        <taxon>Golovinomyces</taxon>
    </lineage>
</organism>
<reference evidence="1 2" key="1">
    <citation type="journal article" date="2018" name="BMC Genomics">
        <title>Comparative genome analyses reveal sequence features reflecting distinct modes of host-adaptation between dicot and monocot powdery mildew.</title>
        <authorList>
            <person name="Wu Y."/>
            <person name="Ma X."/>
            <person name="Pan Z."/>
            <person name="Kale S.D."/>
            <person name="Song Y."/>
            <person name="King H."/>
            <person name="Zhang Q."/>
            <person name="Presley C."/>
            <person name="Deng X."/>
            <person name="Wei C.I."/>
            <person name="Xiao S."/>
        </authorList>
    </citation>
    <scope>NUCLEOTIDE SEQUENCE [LARGE SCALE GENOMIC DNA]</scope>
    <source>
        <strain evidence="1">UMSG1</strain>
    </source>
</reference>
<dbReference type="Proteomes" id="UP000285326">
    <property type="component" value="Unassembled WGS sequence"/>
</dbReference>
<gene>
    <name evidence="1" type="ORF">GcM1_211043</name>
</gene>
<name>A0A420IVA3_9PEZI</name>
<sequence length="281" mass="30845">MSREEKTRTVGSMRSCGMTGENSFLILKVSGSESQISATCSAFGGGLDSQIGKYHERRSFEKCSTLAWHVSYGVSLRQLNSRAHCELSGQGQIGGEIGRNFDVSGRSQVGKRPIGRFPVSGEQGSFLMINAEDCAKDNKLQCLVGRFQHFAPPTQALVLHSCRGTSANLWDDRPNKLRRTLMPMSLHFSSTTRRGGAVAHLSIDNGIAQLQDLVLHSWPSIDSATDVGNQESTDIPGNASTYIYCENLTDTNMCITELAVMTRNRKLVRSFNEGDSLWLSM</sequence>
<comment type="caution">
    <text evidence="1">The sequence shown here is derived from an EMBL/GenBank/DDBJ whole genome shotgun (WGS) entry which is preliminary data.</text>
</comment>
<accession>A0A420IVA3</accession>
<evidence type="ECO:0000313" key="1">
    <source>
        <dbReference type="EMBL" id="RKF78463.1"/>
    </source>
</evidence>
<evidence type="ECO:0000313" key="2">
    <source>
        <dbReference type="Proteomes" id="UP000285326"/>
    </source>
</evidence>
<proteinExistence type="predicted"/>
<dbReference type="AlphaFoldDB" id="A0A420IVA3"/>
<dbReference type="EMBL" id="MCBS01021138">
    <property type="protein sequence ID" value="RKF78463.1"/>
    <property type="molecule type" value="Genomic_DNA"/>
</dbReference>